<sequence>MLIKSMETILTCPGRNYLIVKITTEDGVTGYGDATLNGRELSVKEALDSHLSKYLVGMDAERITDIWELVYRGTYWRGGPVLMTALAGIDMALWDIKGKRYGAPLYQLLGGRCRDRLRAYFHVHGHTKEDLADRIRQRMEDGCTCFRYSFDTKDSRQEGLYFNQPHQDISLGRRIEVTEGNIGKPEVWDTEEYGHDLIRVTSYLRDTFGGSIGLIHDSHERFTPIQAAAAAKQLERFGLFFLEDPVEPVNVQGLELIRGHSVTPIAMGELYNSMKDCLIPIERNLIDYLRLDISHYGGITPSMKTAAVAENHGVKIAFHGPSDISPLAHAALAHVDFAIPNFGIQEWVDHNEELDQVFHTNVRYENGFITIRDTPGLGVEVDEDAAREYTYKPKFLPTLRDREGAVHNW</sequence>
<dbReference type="PATRIC" id="fig|742734.4.peg.5435"/>
<dbReference type="PANTHER" id="PTHR48080:SF6">
    <property type="entry name" value="STARVATION-SENSING PROTEIN RSPA"/>
    <property type="match status" value="1"/>
</dbReference>
<dbReference type="SUPFAM" id="SSF54826">
    <property type="entry name" value="Enolase N-terminal domain-like"/>
    <property type="match status" value="1"/>
</dbReference>
<protein>
    <recommendedName>
        <fullName evidence="4">Mandelate racemase/muconate lactonizing enzyme C-terminal domain-containing protein</fullName>
    </recommendedName>
</protein>
<dbReference type="SUPFAM" id="SSF51604">
    <property type="entry name" value="Enolase C-terminal domain-like"/>
    <property type="match status" value="1"/>
</dbReference>
<accession>A0A0J9BN54</accession>
<evidence type="ECO:0000256" key="1">
    <source>
        <dbReference type="ARBA" id="ARBA00003553"/>
    </source>
</evidence>
<dbReference type="OrthoDB" id="9775391at2"/>
<evidence type="ECO:0000256" key="2">
    <source>
        <dbReference type="ARBA" id="ARBA00010339"/>
    </source>
</evidence>
<comment type="caution">
    <text evidence="5">The sequence shown here is derived from an EMBL/GenBank/DDBJ whole genome shotgun (WGS) entry which is preliminary data.</text>
</comment>
<dbReference type="InterPro" id="IPR036849">
    <property type="entry name" value="Enolase-like_C_sf"/>
</dbReference>
<dbReference type="NCBIfam" id="NF011654">
    <property type="entry name" value="PRK15072.1"/>
    <property type="match status" value="1"/>
</dbReference>
<organism evidence="5 6">
    <name type="scientific">[Clostridium] citroniae WAL-19142</name>
    <dbReference type="NCBI Taxonomy" id="742734"/>
    <lineage>
        <taxon>Bacteria</taxon>
        <taxon>Bacillati</taxon>
        <taxon>Bacillota</taxon>
        <taxon>Clostridia</taxon>
        <taxon>Lachnospirales</taxon>
        <taxon>Lachnospiraceae</taxon>
        <taxon>Enterocloster</taxon>
    </lineage>
</organism>
<reference evidence="5 6" key="1">
    <citation type="submission" date="2011-04" db="EMBL/GenBank/DDBJ databases">
        <title>The Genome Sequence of Clostridium citroniae WAL-19142.</title>
        <authorList>
            <consortium name="The Broad Institute Genome Sequencing Platform"/>
            <person name="Earl A."/>
            <person name="Ward D."/>
            <person name="Feldgarden M."/>
            <person name="Gevers D."/>
            <person name="Warren Y.A."/>
            <person name="Tyrrell K.L."/>
            <person name="Citron D.M."/>
            <person name="Goldstein E.J."/>
            <person name="Daigneault M."/>
            <person name="Allen-Vercoe E."/>
            <person name="Young S.K."/>
            <person name="Zeng Q."/>
            <person name="Gargeya S."/>
            <person name="Fitzgerald M."/>
            <person name="Haas B."/>
            <person name="Abouelleil A."/>
            <person name="Alvarado L."/>
            <person name="Arachchi H.M."/>
            <person name="Berlin A."/>
            <person name="Brown A."/>
            <person name="Chapman S.B."/>
            <person name="Chen Z."/>
            <person name="Dunbar C."/>
            <person name="Freedman E."/>
            <person name="Gearin G."/>
            <person name="Gellesch M."/>
            <person name="Goldberg J."/>
            <person name="Griggs A."/>
            <person name="Gujja S."/>
            <person name="Heilman E.R."/>
            <person name="Heiman D."/>
            <person name="Howarth C."/>
            <person name="Larson L."/>
            <person name="Lui A."/>
            <person name="MacDonald P.J."/>
            <person name="Mehta T."/>
            <person name="Montmayeur A."/>
            <person name="Murphy C."/>
            <person name="Neiman D."/>
            <person name="Pearson M."/>
            <person name="Priest M."/>
            <person name="Roberts A."/>
            <person name="Saif S."/>
            <person name="Shea T."/>
            <person name="Shenoy N."/>
            <person name="Sisk P."/>
            <person name="Stolte C."/>
            <person name="Sykes S."/>
            <person name="White J."/>
            <person name="Yandava C."/>
            <person name="Wortman J."/>
            <person name="Nusbaum C."/>
            <person name="Birren B."/>
        </authorList>
    </citation>
    <scope>NUCLEOTIDE SEQUENCE [LARGE SCALE GENOMIC DNA]</scope>
    <source>
        <strain evidence="5 6">WAL-19142</strain>
    </source>
</reference>
<dbReference type="SFLD" id="SFLDG00179">
    <property type="entry name" value="mandelate_racemase"/>
    <property type="match status" value="1"/>
</dbReference>
<dbReference type="AlphaFoldDB" id="A0A0J9BN54"/>
<dbReference type="Pfam" id="PF02746">
    <property type="entry name" value="MR_MLE_N"/>
    <property type="match status" value="1"/>
</dbReference>
<dbReference type="RefSeq" id="WP_048931027.1">
    <property type="nucleotide sequence ID" value="NZ_KQ235884.1"/>
</dbReference>
<dbReference type="SMART" id="SM00922">
    <property type="entry name" value="MR_MLE"/>
    <property type="match status" value="1"/>
</dbReference>
<dbReference type="InterPro" id="IPR034593">
    <property type="entry name" value="DgoD-like"/>
</dbReference>
<feature type="domain" description="Mandelate racemase/muconate lactonizing enzyme C-terminal" evidence="4">
    <location>
        <begin position="128"/>
        <end position="264"/>
    </location>
</feature>
<dbReference type="PANTHER" id="PTHR48080">
    <property type="entry name" value="D-GALACTONATE DEHYDRATASE-RELATED"/>
    <property type="match status" value="1"/>
</dbReference>
<dbReference type="Gene3D" id="3.30.390.10">
    <property type="entry name" value="Enolase-like, N-terminal domain"/>
    <property type="match status" value="1"/>
</dbReference>
<dbReference type="InterPro" id="IPR018110">
    <property type="entry name" value="Mandel_Rmase/mucon_lact_enz_CS"/>
</dbReference>
<dbReference type="PROSITE" id="PS00909">
    <property type="entry name" value="MR_MLE_2"/>
    <property type="match status" value="1"/>
</dbReference>
<dbReference type="SFLD" id="SFLDS00001">
    <property type="entry name" value="Enolase"/>
    <property type="match status" value="1"/>
</dbReference>
<dbReference type="GeneID" id="93166779"/>
<keyword evidence="3" id="KW-0479">Metal-binding</keyword>
<name>A0A0J9BN54_9FIRM</name>
<evidence type="ECO:0000259" key="4">
    <source>
        <dbReference type="SMART" id="SM00922"/>
    </source>
</evidence>
<dbReference type="InterPro" id="IPR013341">
    <property type="entry name" value="Mandelate_racemase_N_dom"/>
</dbReference>
<comment type="similarity">
    <text evidence="2">Belongs to the mandelate racemase/muconate lactonizing enzyme family. GalD subfamily.</text>
</comment>
<dbReference type="Gene3D" id="3.20.20.120">
    <property type="entry name" value="Enolase-like C-terminal domain"/>
    <property type="match status" value="1"/>
</dbReference>
<dbReference type="EMBL" id="ADLK01000044">
    <property type="protein sequence ID" value="KMW13516.1"/>
    <property type="molecule type" value="Genomic_DNA"/>
</dbReference>
<gene>
    <name evidence="5" type="ORF">HMPREF9470_05079</name>
</gene>
<comment type="function">
    <text evidence="1">Has no detectable activity with D-mannonate and with a panel of 70 other acid sugars (in vitro), in spite of the conservation of the residues that are expected to be important for catalytic activity and cofactor binding. May have evolved a divergent function.</text>
</comment>
<dbReference type="Proteomes" id="UP000037392">
    <property type="component" value="Unassembled WGS sequence"/>
</dbReference>
<dbReference type="InterPro" id="IPR013342">
    <property type="entry name" value="Mandelate_racemase_C"/>
</dbReference>
<proteinExistence type="inferred from homology"/>
<dbReference type="InterPro" id="IPR029065">
    <property type="entry name" value="Enolase_C-like"/>
</dbReference>
<evidence type="ECO:0000313" key="5">
    <source>
        <dbReference type="EMBL" id="KMW13516.1"/>
    </source>
</evidence>
<dbReference type="GO" id="GO:0000287">
    <property type="term" value="F:magnesium ion binding"/>
    <property type="evidence" value="ECO:0007669"/>
    <property type="project" value="UniProtKB-ARBA"/>
</dbReference>
<evidence type="ECO:0000256" key="3">
    <source>
        <dbReference type="ARBA" id="ARBA00022723"/>
    </source>
</evidence>
<dbReference type="InterPro" id="IPR029017">
    <property type="entry name" value="Enolase-like_N"/>
</dbReference>
<dbReference type="Pfam" id="PF13378">
    <property type="entry name" value="MR_MLE_C"/>
    <property type="match status" value="1"/>
</dbReference>
<dbReference type="GO" id="GO:0009063">
    <property type="term" value="P:amino acid catabolic process"/>
    <property type="evidence" value="ECO:0007669"/>
    <property type="project" value="InterPro"/>
</dbReference>
<evidence type="ECO:0000313" key="6">
    <source>
        <dbReference type="Proteomes" id="UP000037392"/>
    </source>
</evidence>
<dbReference type="PROSITE" id="PS00908">
    <property type="entry name" value="MR_MLE_1"/>
    <property type="match status" value="1"/>
</dbReference>